<dbReference type="AlphaFoldDB" id="A0A420DFS3"/>
<feature type="chain" id="PRO_5019530888" description="Lipocalin-like protein" evidence="1">
    <location>
        <begin position="25"/>
        <end position="698"/>
    </location>
</feature>
<dbReference type="OrthoDB" id="832379at2"/>
<dbReference type="RefSeq" id="WP_120202373.1">
    <property type="nucleotide sequence ID" value="NZ_RAQJ01000006.1"/>
</dbReference>
<dbReference type="EMBL" id="RAQJ01000006">
    <property type="protein sequence ID" value="RKE90899.1"/>
    <property type="molecule type" value="Genomic_DNA"/>
</dbReference>
<evidence type="ECO:0008006" key="4">
    <source>
        <dbReference type="Google" id="ProtNLM"/>
    </source>
</evidence>
<dbReference type="PROSITE" id="PS51257">
    <property type="entry name" value="PROKAR_LIPOPROTEIN"/>
    <property type="match status" value="1"/>
</dbReference>
<accession>A0A420DFS3</accession>
<protein>
    <recommendedName>
        <fullName evidence="4">Lipocalin-like protein</fullName>
    </recommendedName>
</protein>
<sequence length="698" mass="78593">MKTKLIYLLTFFALFIFTSCEDEAVFNDNPNEQEIIVANSALTELMLYASANDGSLDDVLDNANCLAINLPVTIVVNGITITISTLEDLQLIEALYNEFENDVDTLEFLFPITIILNDYTEVVIENEEQLNVFIEDCSEEVEVIECVDFQYPISFSIYDSEFQIIDTITIENDEALYTFLNGLDDDNDGVVLASLNFPVTLVYANGETLEVNNNQELETAINEAEDDCEIQENDCTEDELSMYLQECFWSLVSFNGDDNYLEYEFHFNENGTFQIINGDTTVAIGGNWETSLSANGYPELVISNLTAFSEDLEGSWIVVECDDDRFELIRETEGNTTTIVLEKECEDDIDCSAQEISAYLQECIWYAGTNLYDNIIADTFEFTQDGIVVITNPQSSEQLTGTWSVILTGSGVFVALDLPEPYNVISLDWLVVECREDRIEMHNEANHLVFERDCNVAMYDCENLQANIGDVCYVENQQGVINANCECEVEVTTNPFECFESFNAELVACSDNNDGHALFNLTVAYANCTPEADVVTYYETLQDAQIYVNPIPNPEAYTNTTNPQTIYVRVEIGDAVGIFEIQLIAENCNTSCSETDVDAFLYDCIWNIVNYNGSDDFIMYNLDFETNSGIVVIYTATETIDAFWSTSQSNDGVIVEFSNVAGANIQAITGNWLVVECEEDRFELHRNNDIMVLERDCN</sequence>
<name>A0A420DFS3_9FLAO</name>
<feature type="signal peptide" evidence="1">
    <location>
        <begin position="1"/>
        <end position="24"/>
    </location>
</feature>
<evidence type="ECO:0000313" key="3">
    <source>
        <dbReference type="Proteomes" id="UP000284892"/>
    </source>
</evidence>
<organism evidence="2 3">
    <name type="scientific">Ichthyenterobacterium magnum</name>
    <dbReference type="NCBI Taxonomy" id="1230530"/>
    <lineage>
        <taxon>Bacteria</taxon>
        <taxon>Pseudomonadati</taxon>
        <taxon>Bacteroidota</taxon>
        <taxon>Flavobacteriia</taxon>
        <taxon>Flavobacteriales</taxon>
        <taxon>Flavobacteriaceae</taxon>
        <taxon>Ichthyenterobacterium</taxon>
    </lineage>
</organism>
<reference evidence="2 3" key="1">
    <citation type="submission" date="2018-09" db="EMBL/GenBank/DDBJ databases">
        <title>Genomic Encyclopedia of Archaeal and Bacterial Type Strains, Phase II (KMG-II): from individual species to whole genera.</title>
        <authorList>
            <person name="Goeker M."/>
        </authorList>
    </citation>
    <scope>NUCLEOTIDE SEQUENCE [LARGE SCALE GENOMIC DNA]</scope>
    <source>
        <strain evidence="2 3">DSM 26283</strain>
    </source>
</reference>
<proteinExistence type="predicted"/>
<dbReference type="Proteomes" id="UP000284892">
    <property type="component" value="Unassembled WGS sequence"/>
</dbReference>
<evidence type="ECO:0000256" key="1">
    <source>
        <dbReference type="SAM" id="SignalP"/>
    </source>
</evidence>
<comment type="caution">
    <text evidence="2">The sequence shown here is derived from an EMBL/GenBank/DDBJ whole genome shotgun (WGS) entry which is preliminary data.</text>
</comment>
<keyword evidence="1" id="KW-0732">Signal</keyword>
<keyword evidence="3" id="KW-1185">Reference proteome</keyword>
<evidence type="ECO:0000313" key="2">
    <source>
        <dbReference type="EMBL" id="RKE90899.1"/>
    </source>
</evidence>
<gene>
    <name evidence="2" type="ORF">BXY80_2489</name>
</gene>